<protein>
    <submittedName>
        <fullName evidence="1">GNAT family N-acetyltransferase</fullName>
    </submittedName>
</protein>
<dbReference type="InterPro" id="IPR016181">
    <property type="entry name" value="Acyl_CoA_acyltransferase"/>
</dbReference>
<dbReference type="RefSeq" id="WP_311428009.1">
    <property type="nucleotide sequence ID" value="NZ_JAVRIA010000006.1"/>
</dbReference>
<dbReference type="Gene3D" id="3.40.630.30">
    <property type="match status" value="1"/>
</dbReference>
<proteinExistence type="predicted"/>
<reference evidence="1 2" key="1">
    <citation type="submission" date="2023-09" db="EMBL/GenBank/DDBJ databases">
        <authorList>
            <person name="Rey-Velasco X."/>
        </authorList>
    </citation>
    <scope>NUCLEOTIDE SEQUENCE [LARGE SCALE GENOMIC DNA]</scope>
    <source>
        <strain evidence="1 2">W332</strain>
    </source>
</reference>
<dbReference type="EMBL" id="JAVRIA010000006">
    <property type="protein sequence ID" value="MDT0559246.1"/>
    <property type="molecule type" value="Genomic_DNA"/>
</dbReference>
<keyword evidence="2" id="KW-1185">Reference proteome</keyword>
<dbReference type="Proteomes" id="UP001259492">
    <property type="component" value="Unassembled WGS sequence"/>
</dbReference>
<accession>A0ABU2YM85</accession>
<dbReference type="SUPFAM" id="SSF55729">
    <property type="entry name" value="Acyl-CoA N-acyltransferases (Nat)"/>
    <property type="match status" value="1"/>
</dbReference>
<evidence type="ECO:0000313" key="2">
    <source>
        <dbReference type="Proteomes" id="UP001259492"/>
    </source>
</evidence>
<evidence type="ECO:0000313" key="1">
    <source>
        <dbReference type="EMBL" id="MDT0559246.1"/>
    </source>
</evidence>
<comment type="caution">
    <text evidence="1">The sequence shown here is derived from an EMBL/GenBank/DDBJ whole genome shotgun (WGS) entry which is preliminary data.</text>
</comment>
<sequence length="290" mass="33552">MDYHSDLFSDHSLLIYKDKTLLGLLPANLKDGKLYSHQGLTYGGLILTVTIKFKYVLECFKTLLQYLENEGIKELVVKQIPSIYCSHPSAELDYIFYKLNAELYRKDILSVIATTTEDIKFSKDRLDGVKRGVKNNLIVKEEYTFDDFWNVILIPNLDRKHKTKPVHSLDEIKLLKQRFPNNIRQFNVYKDNELVAGTTIFETKNVAHSQYISGNSKKNMLGSLDFLHNHLLCNVFNRKAFFDFGISHDNDGKVNEGLLYWKEGFGARSITQDFYEIDTTNHTLLNSVFS</sequence>
<organism evidence="1 2">
    <name type="scientific">Microcosmobacter mediterraneus</name>
    <dbReference type="NCBI Taxonomy" id="3075607"/>
    <lineage>
        <taxon>Bacteria</taxon>
        <taxon>Pseudomonadati</taxon>
        <taxon>Bacteroidota</taxon>
        <taxon>Flavobacteriia</taxon>
        <taxon>Flavobacteriales</taxon>
        <taxon>Flavobacteriaceae</taxon>
        <taxon>Microcosmobacter</taxon>
    </lineage>
</organism>
<gene>
    <name evidence="1" type="ORF">RM697_11330</name>
</gene>
<name>A0ABU2YM85_9FLAO</name>